<dbReference type="PANTHER" id="PTHR47259">
    <property type="match status" value="1"/>
</dbReference>
<feature type="domain" description="GTP cyclohydrolase N-terminal" evidence="2">
    <location>
        <begin position="125"/>
        <end position="312"/>
    </location>
</feature>
<proteinExistence type="predicted"/>
<dbReference type="Proteomes" id="UP001162060">
    <property type="component" value="Unassembled WGS sequence"/>
</dbReference>
<gene>
    <name evidence="3" type="ORF">PM001_LOCUS4122</name>
</gene>
<dbReference type="Gene3D" id="3.40.50.10990">
    <property type="entry name" value="GTP cyclohydrolase II"/>
    <property type="match status" value="1"/>
</dbReference>
<dbReference type="InterPro" id="IPR032677">
    <property type="entry name" value="GTP_cyclohydro_II"/>
</dbReference>
<evidence type="ECO:0000313" key="4">
    <source>
        <dbReference type="Proteomes" id="UP001162060"/>
    </source>
</evidence>
<evidence type="ECO:0008006" key="5">
    <source>
        <dbReference type="Google" id="ProtNLM"/>
    </source>
</evidence>
<dbReference type="AlphaFoldDB" id="A0AAV1TBS4"/>
<evidence type="ECO:0000259" key="1">
    <source>
        <dbReference type="Pfam" id="PF00925"/>
    </source>
</evidence>
<evidence type="ECO:0000259" key="2">
    <source>
        <dbReference type="Pfam" id="PF12471"/>
    </source>
</evidence>
<dbReference type="PANTHER" id="PTHR47259:SF2">
    <property type="entry name" value="URACIL-REGULATED PROTEIN 1"/>
    <property type="match status" value="1"/>
</dbReference>
<sequence length="538" mass="59795">MYRLKLQGLRQHLLNANTVVISPTPLTRRRITQRLNLTHPRSQNPVTTATSRAARMSGCSSRARLLTLAIFRHARGVMSPTTNGSNHAAPMKKVATLGKRKKSIDAADVKQIDKKDEFDPNKFYVSLTSHAEQFGVDPIRVQWGHQDPDVRGPIIGTNRHHKYRNAIGAHGGSYCIYRGLAVASGAIANNSFPDLRETTPAAKIGPHPSWFDPEKMVTIDPFGACVVEAFPEYFQKGYDIRPTIAVTKAHMDFPEIHEAVRLGRLKPDGKILKDLSQLVITKAAIDPVWYLPGVAKRFNTTEANLRQQIFQETNGMYPELVTRNDLKVFLPPIGGLTIYIFGSVEAISDPTKKLAVRVHDECNGSDVFGSDICTCRPYLAHGIEVCVQTAQEGGTGVIVYFRKEGRALGEVTKYLVYNLRKRQKGGDSAEEYFNCTQTVAGIQDVRFQALMPDALHWLGITKIDKFVSMSDMKYDAIVNSGIEIVERIPIPEELIPKDAQVEITAKVFAGYNGGDVYKVDAEKLKQVKGRGDNEYAED</sequence>
<accession>A0AAV1TBS4</accession>
<dbReference type="Pfam" id="PF12471">
    <property type="entry name" value="GTP_CH_N"/>
    <property type="match status" value="1"/>
</dbReference>
<dbReference type="InterPro" id="IPR022163">
    <property type="entry name" value="GTP_CH_N"/>
</dbReference>
<comment type="caution">
    <text evidence="3">The sequence shown here is derived from an EMBL/GenBank/DDBJ whole genome shotgun (WGS) entry which is preliminary data.</text>
</comment>
<organism evidence="3 4">
    <name type="scientific">Peronospora matthiolae</name>
    <dbReference type="NCBI Taxonomy" id="2874970"/>
    <lineage>
        <taxon>Eukaryota</taxon>
        <taxon>Sar</taxon>
        <taxon>Stramenopiles</taxon>
        <taxon>Oomycota</taxon>
        <taxon>Peronosporomycetes</taxon>
        <taxon>Peronosporales</taxon>
        <taxon>Peronosporaceae</taxon>
        <taxon>Peronospora</taxon>
    </lineage>
</organism>
<dbReference type="SUPFAM" id="SSF142695">
    <property type="entry name" value="RibA-like"/>
    <property type="match status" value="1"/>
</dbReference>
<feature type="domain" description="GTP cyclohydrolase II" evidence="1">
    <location>
        <begin position="348"/>
        <end position="489"/>
    </location>
</feature>
<dbReference type="InterPro" id="IPR036144">
    <property type="entry name" value="RibA-like_sf"/>
</dbReference>
<reference evidence="3" key="1">
    <citation type="submission" date="2024-01" db="EMBL/GenBank/DDBJ databases">
        <authorList>
            <person name="Webb A."/>
        </authorList>
    </citation>
    <scope>NUCLEOTIDE SEQUENCE</scope>
    <source>
        <strain evidence="3">Pm1</strain>
    </source>
</reference>
<dbReference type="Pfam" id="PF00925">
    <property type="entry name" value="GTP_cyclohydro2"/>
    <property type="match status" value="1"/>
</dbReference>
<evidence type="ECO:0000313" key="3">
    <source>
        <dbReference type="EMBL" id="CAK7910348.1"/>
    </source>
</evidence>
<dbReference type="NCBIfam" id="NF005536">
    <property type="entry name" value="PRK07198.1"/>
    <property type="match status" value="1"/>
</dbReference>
<protein>
    <recommendedName>
        <fullName evidence="5">GTP cyclohydrolase II</fullName>
    </recommendedName>
</protein>
<name>A0AAV1TBS4_9STRA</name>
<dbReference type="EMBL" id="CAKLBY020000035">
    <property type="protein sequence ID" value="CAK7910348.1"/>
    <property type="molecule type" value="Genomic_DNA"/>
</dbReference>